<dbReference type="Gene3D" id="1.25.40.1040">
    <property type="match status" value="1"/>
</dbReference>
<dbReference type="AlphaFoldDB" id="A0A5D2BJV4"/>
<dbReference type="Pfam" id="PF12569">
    <property type="entry name" value="NatA_aux_su"/>
    <property type="match status" value="1"/>
</dbReference>
<evidence type="ECO:0000256" key="2">
    <source>
        <dbReference type="ARBA" id="ARBA00022803"/>
    </source>
</evidence>
<dbReference type="EMBL" id="CM017708">
    <property type="protein sequence ID" value="TYG57611.1"/>
    <property type="molecule type" value="Genomic_DNA"/>
</dbReference>
<protein>
    <submittedName>
        <fullName evidence="3">Uncharacterized protein</fullName>
    </submittedName>
</protein>
<dbReference type="InterPro" id="IPR021183">
    <property type="entry name" value="NatA_aux_su"/>
</dbReference>
<proteinExistence type="predicted"/>
<dbReference type="GO" id="GO:0005737">
    <property type="term" value="C:cytoplasm"/>
    <property type="evidence" value="ECO:0007669"/>
    <property type="project" value="TreeGrafter"/>
</dbReference>
<dbReference type="PANTHER" id="PTHR22767:SF2">
    <property type="entry name" value="N(ALPHA)-ACETYLTRANSFERASE 15_16, ISOFORM A"/>
    <property type="match status" value="1"/>
</dbReference>
<organism evidence="3 4">
    <name type="scientific">Gossypium darwinii</name>
    <name type="common">Darwin's cotton</name>
    <name type="synonym">Gossypium barbadense var. darwinii</name>
    <dbReference type="NCBI Taxonomy" id="34276"/>
    <lineage>
        <taxon>Eukaryota</taxon>
        <taxon>Viridiplantae</taxon>
        <taxon>Streptophyta</taxon>
        <taxon>Embryophyta</taxon>
        <taxon>Tracheophyta</taxon>
        <taxon>Spermatophyta</taxon>
        <taxon>Magnoliopsida</taxon>
        <taxon>eudicotyledons</taxon>
        <taxon>Gunneridae</taxon>
        <taxon>Pentapetalae</taxon>
        <taxon>rosids</taxon>
        <taxon>malvids</taxon>
        <taxon>Malvales</taxon>
        <taxon>Malvaceae</taxon>
        <taxon>Malvoideae</taxon>
        <taxon>Gossypium</taxon>
    </lineage>
</organism>
<dbReference type="Proteomes" id="UP000323506">
    <property type="component" value="Chromosome D08"/>
</dbReference>
<evidence type="ECO:0000313" key="3">
    <source>
        <dbReference type="EMBL" id="TYG57611.1"/>
    </source>
</evidence>
<keyword evidence="2" id="KW-0802">TPR repeat</keyword>
<accession>A0A5D2BJV4</accession>
<gene>
    <name evidence="3" type="ORF">ES288_D08G157100v1</name>
</gene>
<sequence>MNLDLNPEGRRAQQFIANAVATKEDSSAASSSSKPGIPIDFLQGDKFCEAAVSYIKPLLTKGVPSLFSDLSPLYDHPGKADMLEQLILELEHSIRINGRYPDSHYSEVGSCLKDLLKRIDHLQWQ</sequence>
<reference evidence="3 4" key="1">
    <citation type="submission" date="2019-06" db="EMBL/GenBank/DDBJ databases">
        <title>WGS assembly of Gossypium darwinii.</title>
        <authorList>
            <person name="Chen Z.J."/>
            <person name="Sreedasyam A."/>
            <person name="Ando A."/>
            <person name="Song Q."/>
            <person name="De L."/>
            <person name="Hulse-Kemp A."/>
            <person name="Ding M."/>
            <person name="Ye W."/>
            <person name="Kirkbride R."/>
            <person name="Jenkins J."/>
            <person name="Plott C."/>
            <person name="Lovell J."/>
            <person name="Lin Y.-M."/>
            <person name="Vaughn R."/>
            <person name="Liu B."/>
            <person name="Li W."/>
            <person name="Simpson S."/>
            <person name="Scheffler B."/>
            <person name="Saski C."/>
            <person name="Grover C."/>
            <person name="Hu G."/>
            <person name="Conover J."/>
            <person name="Carlson J."/>
            <person name="Shu S."/>
            <person name="Boston L."/>
            <person name="Williams M."/>
            <person name="Peterson D."/>
            <person name="Mcgee K."/>
            <person name="Jones D."/>
            <person name="Wendel J."/>
            <person name="Stelly D."/>
            <person name="Grimwood J."/>
            <person name="Schmutz J."/>
        </authorList>
    </citation>
    <scope>NUCLEOTIDE SEQUENCE [LARGE SCALE GENOMIC DNA]</scope>
    <source>
        <strain evidence="3">1808015.09</strain>
    </source>
</reference>
<evidence type="ECO:0000256" key="1">
    <source>
        <dbReference type="ARBA" id="ARBA00022737"/>
    </source>
</evidence>
<dbReference type="PANTHER" id="PTHR22767">
    <property type="entry name" value="N-TERMINAL ACETYLTRANSFERASE-RELATED"/>
    <property type="match status" value="1"/>
</dbReference>
<keyword evidence="1" id="KW-0677">Repeat</keyword>
<evidence type="ECO:0000313" key="4">
    <source>
        <dbReference type="Proteomes" id="UP000323506"/>
    </source>
</evidence>
<name>A0A5D2BJV4_GOSDA</name>
<keyword evidence="4" id="KW-1185">Reference proteome</keyword>